<gene>
    <name evidence="4" type="ORF">HOLleu_14409</name>
</gene>
<protein>
    <submittedName>
        <fullName evidence="4">Hepatic lectin</fullName>
    </submittedName>
</protein>
<feature type="chain" id="PRO_5040157837" evidence="2">
    <location>
        <begin position="28"/>
        <end position="295"/>
    </location>
</feature>
<dbReference type="InterPro" id="IPR001304">
    <property type="entry name" value="C-type_lectin-like"/>
</dbReference>
<reference evidence="4" key="1">
    <citation type="submission" date="2021-10" db="EMBL/GenBank/DDBJ databases">
        <title>Tropical sea cucumber genome reveals ecological adaptation and Cuvierian tubules defense mechanism.</title>
        <authorList>
            <person name="Chen T."/>
        </authorList>
    </citation>
    <scope>NUCLEOTIDE SEQUENCE</scope>
    <source>
        <strain evidence="4">Nanhai2018</strain>
        <tissue evidence="4">Muscle</tissue>
    </source>
</reference>
<accession>A0A9Q1HCB0</accession>
<feature type="signal peptide" evidence="2">
    <location>
        <begin position="1"/>
        <end position="27"/>
    </location>
</feature>
<evidence type="ECO:0000256" key="2">
    <source>
        <dbReference type="SAM" id="SignalP"/>
    </source>
</evidence>
<keyword evidence="2" id="KW-0732">Signal</keyword>
<dbReference type="PANTHER" id="PTHR22803">
    <property type="entry name" value="MANNOSE, PHOSPHOLIPASE, LECTIN RECEPTOR RELATED"/>
    <property type="match status" value="1"/>
</dbReference>
<name>A0A9Q1HCB0_HOLLE</name>
<proteinExistence type="predicted"/>
<evidence type="ECO:0000259" key="3">
    <source>
        <dbReference type="PROSITE" id="PS50041"/>
    </source>
</evidence>
<feature type="domain" description="C-type lectin" evidence="3">
    <location>
        <begin position="166"/>
        <end position="291"/>
    </location>
</feature>
<feature type="compositionally biased region" description="Polar residues" evidence="1">
    <location>
        <begin position="137"/>
        <end position="153"/>
    </location>
</feature>
<dbReference type="InterPro" id="IPR050111">
    <property type="entry name" value="C-type_lectin/snaclec_domain"/>
</dbReference>
<dbReference type="InterPro" id="IPR016186">
    <property type="entry name" value="C-type_lectin-like/link_sf"/>
</dbReference>
<evidence type="ECO:0000256" key="1">
    <source>
        <dbReference type="SAM" id="MobiDB-lite"/>
    </source>
</evidence>
<dbReference type="AlphaFoldDB" id="A0A9Q1HCB0"/>
<sequence>MARTKPKINYLLAGLLLVFSLAYKGQCGQIKKEMDYIVFPKAFFSSNSDQLQTFLSNNAVMEKPSENYASEEDMTSFEEPSLSTSSDKFTSVVVEETERGVTRQGVSTEPVTETLASKEAMTTSQEPPFSIFELSDESTTSSGGEITRGSSTEPGKAKDVTQWHHWGTSSYKFINTSTLTWAEAANACKVMMGEGAHLVFIESELEDKEVSRMVNIMSERNQQWWIGLTSDKDNEGVWKWYNVSVNYTNWKEGQPDNSGGNENCSEIRKWSGDDVSWNDNTCSKSFYYICEKDYV</sequence>
<comment type="caution">
    <text evidence="4">The sequence shown here is derived from an EMBL/GenBank/DDBJ whole genome shotgun (WGS) entry which is preliminary data.</text>
</comment>
<feature type="compositionally biased region" description="Polar residues" evidence="1">
    <location>
        <begin position="104"/>
        <end position="127"/>
    </location>
</feature>
<dbReference type="EMBL" id="JAIZAY010000006">
    <property type="protein sequence ID" value="KAJ8040183.1"/>
    <property type="molecule type" value="Genomic_DNA"/>
</dbReference>
<keyword evidence="5" id="KW-1185">Reference proteome</keyword>
<dbReference type="Proteomes" id="UP001152320">
    <property type="component" value="Chromosome 6"/>
</dbReference>
<feature type="region of interest" description="Disordered" evidence="1">
    <location>
        <begin position="100"/>
        <end position="159"/>
    </location>
</feature>
<dbReference type="PROSITE" id="PS50041">
    <property type="entry name" value="C_TYPE_LECTIN_2"/>
    <property type="match status" value="1"/>
</dbReference>
<evidence type="ECO:0000313" key="4">
    <source>
        <dbReference type="EMBL" id="KAJ8040183.1"/>
    </source>
</evidence>
<dbReference type="SUPFAM" id="SSF56436">
    <property type="entry name" value="C-type lectin-like"/>
    <property type="match status" value="1"/>
</dbReference>
<dbReference type="Pfam" id="PF00059">
    <property type="entry name" value="Lectin_C"/>
    <property type="match status" value="1"/>
</dbReference>
<organism evidence="4 5">
    <name type="scientific">Holothuria leucospilota</name>
    <name type="common">Black long sea cucumber</name>
    <name type="synonym">Mertensiothuria leucospilota</name>
    <dbReference type="NCBI Taxonomy" id="206669"/>
    <lineage>
        <taxon>Eukaryota</taxon>
        <taxon>Metazoa</taxon>
        <taxon>Echinodermata</taxon>
        <taxon>Eleutherozoa</taxon>
        <taxon>Echinozoa</taxon>
        <taxon>Holothuroidea</taxon>
        <taxon>Aspidochirotacea</taxon>
        <taxon>Aspidochirotida</taxon>
        <taxon>Holothuriidae</taxon>
        <taxon>Holothuria</taxon>
    </lineage>
</organism>
<dbReference type="InterPro" id="IPR016187">
    <property type="entry name" value="CTDL_fold"/>
</dbReference>
<dbReference type="Gene3D" id="3.10.100.10">
    <property type="entry name" value="Mannose-Binding Protein A, subunit A"/>
    <property type="match status" value="1"/>
</dbReference>
<dbReference type="SMART" id="SM00034">
    <property type="entry name" value="CLECT"/>
    <property type="match status" value="1"/>
</dbReference>
<dbReference type="OrthoDB" id="7357196at2759"/>
<evidence type="ECO:0000313" key="5">
    <source>
        <dbReference type="Proteomes" id="UP001152320"/>
    </source>
</evidence>